<dbReference type="PANTHER" id="PTHR43174:SF3">
    <property type="entry name" value="UDP-N-ACETYLGLUCOSAMINE 2-EPIMERASE"/>
    <property type="match status" value="1"/>
</dbReference>
<dbReference type="Gene3D" id="3.40.50.2000">
    <property type="entry name" value="Glycogen Phosphorylase B"/>
    <property type="match status" value="2"/>
</dbReference>
<name>A2C5V4_PROM3</name>
<evidence type="ECO:0000313" key="2">
    <source>
        <dbReference type="EMBL" id="ABM76864.1"/>
    </source>
</evidence>
<dbReference type="STRING" id="59922.P9303_01091"/>
<protein>
    <submittedName>
        <fullName evidence="2">UDP-N-acetylglucosamine 2-epimerase</fullName>
        <ecNumber evidence="2">5.1.3.14</ecNumber>
    </submittedName>
</protein>
<dbReference type="InterPro" id="IPR020004">
    <property type="entry name" value="UDP-GlcNAc_Epase"/>
</dbReference>
<organism evidence="2 3">
    <name type="scientific">Prochlorococcus marinus (strain MIT 9303)</name>
    <dbReference type="NCBI Taxonomy" id="59922"/>
    <lineage>
        <taxon>Bacteria</taxon>
        <taxon>Bacillati</taxon>
        <taxon>Cyanobacteriota</taxon>
        <taxon>Cyanophyceae</taxon>
        <taxon>Synechococcales</taxon>
        <taxon>Prochlorococcaceae</taxon>
        <taxon>Prochlorococcus</taxon>
    </lineage>
</organism>
<dbReference type="NCBIfam" id="TIGR03568">
    <property type="entry name" value="NeuC_NnaA"/>
    <property type="match status" value="1"/>
</dbReference>
<evidence type="ECO:0000259" key="1">
    <source>
        <dbReference type="Pfam" id="PF02350"/>
    </source>
</evidence>
<dbReference type="SUPFAM" id="SSF53756">
    <property type="entry name" value="UDP-Glycosyltransferase/glycogen phosphorylase"/>
    <property type="match status" value="1"/>
</dbReference>
<dbReference type="PANTHER" id="PTHR43174">
    <property type="entry name" value="UDP-N-ACETYLGLUCOSAMINE 2-EPIMERASE"/>
    <property type="match status" value="1"/>
</dbReference>
<dbReference type="EMBL" id="CP000554">
    <property type="protein sequence ID" value="ABM76864.1"/>
    <property type="molecule type" value="Genomic_DNA"/>
</dbReference>
<dbReference type="InterPro" id="IPR003331">
    <property type="entry name" value="UDP_GlcNAc_Epimerase_2_dom"/>
</dbReference>
<dbReference type="Pfam" id="PF02350">
    <property type="entry name" value="Epimerase_2"/>
    <property type="match status" value="1"/>
</dbReference>
<dbReference type="InterPro" id="IPR029767">
    <property type="entry name" value="WecB-like"/>
</dbReference>
<dbReference type="AlphaFoldDB" id="A2C5V4"/>
<accession>A2C5V4</accession>
<reference evidence="2 3" key="1">
    <citation type="journal article" date="2007" name="PLoS Genet.">
        <title>Patterns and implications of gene gain and loss in the evolution of Prochlorococcus.</title>
        <authorList>
            <person name="Kettler G.C."/>
            <person name="Martiny A.C."/>
            <person name="Huang K."/>
            <person name="Zucker J."/>
            <person name="Coleman M.L."/>
            <person name="Rodrigue S."/>
            <person name="Chen F."/>
            <person name="Lapidus A."/>
            <person name="Ferriera S."/>
            <person name="Johnson J."/>
            <person name="Steglich C."/>
            <person name="Church G.M."/>
            <person name="Richardson P."/>
            <person name="Chisholm S.W."/>
        </authorList>
    </citation>
    <scope>NUCLEOTIDE SEQUENCE [LARGE SCALE GENOMIC DNA]</scope>
    <source>
        <strain evidence="2 3">MIT 9303</strain>
    </source>
</reference>
<dbReference type="EC" id="5.1.3.14" evidence="2"/>
<dbReference type="GO" id="GO:0006047">
    <property type="term" value="P:UDP-N-acetylglucosamine metabolic process"/>
    <property type="evidence" value="ECO:0007669"/>
    <property type="project" value="InterPro"/>
</dbReference>
<dbReference type="HOGENOM" id="CLU_061127_0_0_3"/>
<dbReference type="KEGG" id="pmf:P9303_01091"/>
<feature type="domain" description="UDP-N-acetylglucosamine 2-epimerase" evidence="1">
    <location>
        <begin position="27"/>
        <end position="357"/>
    </location>
</feature>
<gene>
    <name evidence="2" type="ordered locus">P9303_01091</name>
</gene>
<keyword evidence="2" id="KW-0413">Isomerase</keyword>
<dbReference type="GO" id="GO:0008761">
    <property type="term" value="F:UDP-N-acetylglucosamine 2-epimerase activity"/>
    <property type="evidence" value="ECO:0007669"/>
    <property type="project" value="UniProtKB-EC"/>
</dbReference>
<dbReference type="GO" id="GO:0004553">
    <property type="term" value="F:hydrolase activity, hydrolyzing O-glycosyl compounds"/>
    <property type="evidence" value="ECO:0007669"/>
    <property type="project" value="InterPro"/>
</dbReference>
<dbReference type="BioCyc" id="PMAR59922:G1G80-105-MONOMER"/>
<dbReference type="Proteomes" id="UP000002274">
    <property type="component" value="Chromosome"/>
</dbReference>
<sequence>MTSNKTKIGIFTGTRAEYGLMRTLIRKLVDHPDYDTKLIVSGSHLSKRYGKTIAEIKSDGIKTIEKVKTSLDHTPMPGMALITGEVLVGVSTFLERFEPELLFILGDRYECFAAATAAHLLGIPIVHLHGGEKTSGAIDDRLRNAISQLSTWHFTAAELYRENIILMGHPAKNVICVGPMVLDMILDFKPCSRSIFEAKTGFRFSGKNILVTYHPETLTKDHGMKGLLTLLEAIDRVECNILFTYPNADQGSIEIKEAILDYVHTHNEKCYAIPSLGQIQYLNALYLFDVVAGNSSSGIIEAPLLGVPVINIGTRQGGRLRFGKVHDVEDSVNRIYTLLKELLALSPRSTSQQYGKEELLSRYPSAPSDIILGWLDSRKYVNDSQI</sequence>
<evidence type="ECO:0000313" key="3">
    <source>
        <dbReference type="Proteomes" id="UP000002274"/>
    </source>
</evidence>
<proteinExistence type="predicted"/>